<dbReference type="GO" id="GO:0015035">
    <property type="term" value="F:protein-disulfide reductase activity"/>
    <property type="evidence" value="ECO:0007669"/>
    <property type="project" value="UniProtKB-UniRule"/>
</dbReference>
<dbReference type="PANTHER" id="PTHR45663:SF11">
    <property type="entry name" value="GEO12009P1"/>
    <property type="match status" value="1"/>
</dbReference>
<dbReference type="Proteomes" id="UP000242792">
    <property type="component" value="Chromosome"/>
</dbReference>
<accession>A0A1V3THP3</accession>
<dbReference type="InterPro" id="IPR019734">
    <property type="entry name" value="TPR_rpt"/>
</dbReference>
<dbReference type="Gene3D" id="1.25.40.10">
    <property type="entry name" value="Tetratricopeptide repeat domain"/>
    <property type="match status" value="2"/>
</dbReference>
<dbReference type="GO" id="GO:0006950">
    <property type="term" value="P:response to stress"/>
    <property type="evidence" value="ECO:0007669"/>
    <property type="project" value="UniProtKB-ARBA"/>
</dbReference>
<reference evidence="9 12" key="2">
    <citation type="submission" date="2017-03" db="EMBL/GenBank/DDBJ databases">
        <title>Rapid Whole Genome Sequencing of Comamonas kerstersii Causing Continuous ambulatory Peritoneal Dialysis-Associated Peritonitis.</title>
        <authorList>
            <person name="Zheng B."/>
        </authorList>
    </citation>
    <scope>NUCLEOTIDE SEQUENCE [LARGE SCALE GENOMIC DNA]</scope>
    <source>
        <strain evidence="9 12">8943</strain>
    </source>
</reference>
<dbReference type="PANTHER" id="PTHR45663">
    <property type="entry name" value="GEO12009P1"/>
    <property type="match status" value="1"/>
</dbReference>
<name>A0A0W7YTM8_9BURK</name>
<dbReference type="SUPFAM" id="SSF52833">
    <property type="entry name" value="Thioredoxin-like"/>
    <property type="match status" value="1"/>
</dbReference>
<proteinExistence type="inferred from homology"/>
<protein>
    <recommendedName>
        <fullName evidence="6">Thioredoxin</fullName>
    </recommendedName>
</protein>
<dbReference type="PRINTS" id="PR00421">
    <property type="entry name" value="THIOREDOXIN"/>
</dbReference>
<keyword evidence="2" id="KW-0813">Transport</keyword>
<dbReference type="InterPro" id="IPR036249">
    <property type="entry name" value="Thioredoxin-like_sf"/>
</dbReference>
<evidence type="ECO:0000313" key="12">
    <source>
        <dbReference type="Proteomes" id="UP000242792"/>
    </source>
</evidence>
<evidence type="ECO:0000313" key="9">
    <source>
        <dbReference type="EMBL" id="AQZ97928.1"/>
    </source>
</evidence>
<gene>
    <name evidence="10" type="ORF">AS359_11785</name>
    <name evidence="9" type="ORF">B5M06_06275</name>
</gene>
<dbReference type="Pfam" id="PF14561">
    <property type="entry name" value="TPR_20"/>
    <property type="match status" value="1"/>
</dbReference>
<evidence type="ECO:0000256" key="5">
    <source>
        <dbReference type="ARBA" id="ARBA00023284"/>
    </source>
</evidence>
<dbReference type="PROSITE" id="PS51352">
    <property type="entry name" value="THIOREDOXIN_2"/>
    <property type="match status" value="1"/>
</dbReference>
<evidence type="ECO:0000313" key="11">
    <source>
        <dbReference type="Proteomes" id="UP000053300"/>
    </source>
</evidence>
<dbReference type="OrthoDB" id="9790390at2"/>
<dbReference type="Pfam" id="PF14559">
    <property type="entry name" value="TPR_19"/>
    <property type="match status" value="1"/>
</dbReference>
<dbReference type="EMBL" id="CP020121">
    <property type="protein sequence ID" value="AQZ97928.1"/>
    <property type="molecule type" value="Genomic_DNA"/>
</dbReference>
<dbReference type="Gene3D" id="3.40.30.10">
    <property type="entry name" value="Glutaredoxin"/>
    <property type="match status" value="1"/>
</dbReference>
<dbReference type="Proteomes" id="UP000053300">
    <property type="component" value="Unassembled WGS sequence"/>
</dbReference>
<keyword evidence="11" id="KW-1185">Reference proteome</keyword>
<feature type="repeat" description="TPR" evidence="7">
    <location>
        <begin position="114"/>
        <end position="147"/>
    </location>
</feature>
<dbReference type="CDD" id="cd02956">
    <property type="entry name" value="ybbN"/>
    <property type="match status" value="1"/>
</dbReference>
<evidence type="ECO:0000256" key="6">
    <source>
        <dbReference type="NCBIfam" id="TIGR01068"/>
    </source>
</evidence>
<dbReference type="RefSeq" id="WP_054065405.1">
    <property type="nucleotide sequence ID" value="NZ_CATYED010000006.1"/>
</dbReference>
<accession>A0A1V0BD96</accession>
<dbReference type="FunFam" id="3.40.30.10:FF:000001">
    <property type="entry name" value="Thioredoxin"/>
    <property type="match status" value="1"/>
</dbReference>
<reference evidence="10 11" key="1">
    <citation type="submission" date="2015-12" db="EMBL/GenBank/DDBJ databases">
        <title>Complete genome sequence of a multi-drug resistant strain Acidovorax sp. 12322-1.</title>
        <authorList>
            <person name="Ming D."/>
            <person name="Wang M."/>
            <person name="Hu S."/>
            <person name="Zhou Y."/>
            <person name="Jiang T."/>
        </authorList>
    </citation>
    <scope>NUCLEOTIDE SEQUENCE [LARGE SCALE GENOMIC DNA]</scope>
    <source>
        <strain evidence="10 11">12322-1</strain>
    </source>
</reference>
<keyword evidence="4" id="KW-1015">Disulfide bond</keyword>
<sequence>MIDITIQNFETEVVAASMTTPVLVDFWATWCGPCKTLVPTLEKLEVEYAGRFKLAKVDVDANQQIAGMFGIRSVPTCVLMIGGRPVDGFMGAQTEGQVREFLDKHLPSEDALAAEAEVEEAEALLESGDTQAALQKLADALAADPANDDARFDYVRLLIATGNYEAAAELLHEPLKRIPQPLRFEALHQWLQCMLFVQNDDRGNWPIEQFDAAIAQNKRDFDTRFAKAQVLAAEGQWTASMEELLEIIMRDKTWNEQAARKLYVAILELLTPAKPKHQDTAPGQSAGGIQILGKSSAEQDEATVLVNSYRRKLSMALN</sequence>
<dbReference type="Pfam" id="PF00085">
    <property type="entry name" value="Thioredoxin"/>
    <property type="match status" value="1"/>
</dbReference>
<evidence type="ECO:0000259" key="8">
    <source>
        <dbReference type="PROSITE" id="PS51352"/>
    </source>
</evidence>
<evidence type="ECO:0000256" key="1">
    <source>
        <dbReference type="ARBA" id="ARBA00008987"/>
    </source>
</evidence>
<dbReference type="EMBL" id="LPXH01000040">
    <property type="protein sequence ID" value="KUF38397.1"/>
    <property type="molecule type" value="Genomic_DNA"/>
</dbReference>
<organism evidence="10 11">
    <name type="scientific">Comamonas kerstersii</name>
    <dbReference type="NCBI Taxonomy" id="225992"/>
    <lineage>
        <taxon>Bacteria</taxon>
        <taxon>Pseudomonadati</taxon>
        <taxon>Pseudomonadota</taxon>
        <taxon>Betaproteobacteria</taxon>
        <taxon>Burkholderiales</taxon>
        <taxon>Comamonadaceae</taxon>
        <taxon>Comamonas</taxon>
    </lineage>
</organism>
<evidence type="ECO:0000256" key="7">
    <source>
        <dbReference type="PROSITE-ProRule" id="PRU00339"/>
    </source>
</evidence>
<dbReference type="InterPro" id="IPR013766">
    <property type="entry name" value="Thioredoxin_domain"/>
</dbReference>
<dbReference type="STRING" id="225992.B5M06_06275"/>
<dbReference type="InterPro" id="IPR005746">
    <property type="entry name" value="Thioredoxin"/>
</dbReference>
<feature type="domain" description="Thioredoxin" evidence="8">
    <location>
        <begin position="1"/>
        <end position="107"/>
    </location>
</feature>
<accession>A0A0W7YTM8</accession>
<dbReference type="SUPFAM" id="SSF48452">
    <property type="entry name" value="TPR-like"/>
    <property type="match status" value="1"/>
</dbReference>
<dbReference type="InterPro" id="IPR011990">
    <property type="entry name" value="TPR-like_helical_dom_sf"/>
</dbReference>
<evidence type="ECO:0000256" key="2">
    <source>
        <dbReference type="ARBA" id="ARBA00022448"/>
    </source>
</evidence>
<evidence type="ECO:0000256" key="4">
    <source>
        <dbReference type="ARBA" id="ARBA00023157"/>
    </source>
</evidence>
<dbReference type="PROSITE" id="PS50005">
    <property type="entry name" value="TPR"/>
    <property type="match status" value="1"/>
</dbReference>
<dbReference type="NCBIfam" id="TIGR01068">
    <property type="entry name" value="thioredoxin"/>
    <property type="match status" value="1"/>
</dbReference>
<evidence type="ECO:0000256" key="3">
    <source>
        <dbReference type="ARBA" id="ARBA00022982"/>
    </source>
</evidence>
<dbReference type="KEGG" id="cke:B5M06_06275"/>
<keyword evidence="7" id="KW-0802">TPR repeat</keyword>
<dbReference type="InterPro" id="IPR017937">
    <property type="entry name" value="Thioredoxin_CS"/>
</dbReference>
<dbReference type="GO" id="GO:0005737">
    <property type="term" value="C:cytoplasm"/>
    <property type="evidence" value="ECO:0007669"/>
    <property type="project" value="TreeGrafter"/>
</dbReference>
<dbReference type="AlphaFoldDB" id="A0A0W7YTM8"/>
<keyword evidence="5" id="KW-0676">Redox-active center</keyword>
<comment type="similarity">
    <text evidence="1">Belongs to the thioredoxin family.</text>
</comment>
<dbReference type="PROSITE" id="PS00194">
    <property type="entry name" value="THIOREDOXIN_1"/>
    <property type="match status" value="1"/>
</dbReference>
<dbReference type="GeneID" id="83038925"/>
<evidence type="ECO:0000313" key="10">
    <source>
        <dbReference type="EMBL" id="KUF38397.1"/>
    </source>
</evidence>
<keyword evidence="3" id="KW-0249">Electron transport</keyword>